<dbReference type="EMBL" id="KN848079">
    <property type="protein sequence ID" value="KIX96003.1"/>
    <property type="molecule type" value="Genomic_DNA"/>
</dbReference>
<feature type="domain" description="Enoyl reductase (ER)" evidence="3">
    <location>
        <begin position="5"/>
        <end position="306"/>
    </location>
</feature>
<dbReference type="VEuPathDB" id="FungiDB:Z520_08258"/>
<dbReference type="SUPFAM" id="SSF51735">
    <property type="entry name" value="NAD(P)-binding Rossmann-fold domains"/>
    <property type="match status" value="1"/>
</dbReference>
<evidence type="ECO:0000313" key="5">
    <source>
        <dbReference type="Proteomes" id="UP000053411"/>
    </source>
</evidence>
<sequence>MQEARLTSKADWKHAKFISDKGATLGCDYAGTVLEIGPDVQASVEVGDRIAGWVHGGNVGKHEDGCFAEYAMARDGIFAKIPDNMSFEEACTLGIGKHVQVKLRPRMLTSFACVSTVGLAMYQTFDIPWPEEPAKESTFILINGGSSATGTLAIQFAKLSGLEVVATASPQNFRLLRSLGADHVFDYNSTSCVKDIQALTGDSLQYCLDCVSSEESMKLCSAALSSRLPGYYSSLLGRVQFPRKGVQTSAIMAYTIFGEEYTKMNVTTPASPDDWQFGVEFWALAQDLLERGKFKPHPFQVGEGGLDGILQGCVSCRQFSTVIETDKF</sequence>
<dbReference type="STRING" id="1442371.A0A0D2KH77"/>
<protein>
    <recommendedName>
        <fullName evidence="3">Enoyl reductase (ER) domain-containing protein</fullName>
    </recommendedName>
</protein>
<comment type="similarity">
    <text evidence="1">Belongs to the zinc-containing alcohol dehydrogenase family.</text>
</comment>
<dbReference type="CDD" id="cd08249">
    <property type="entry name" value="enoyl_reductase_like"/>
    <property type="match status" value="1"/>
</dbReference>
<dbReference type="Pfam" id="PF00107">
    <property type="entry name" value="ADH_zinc_N"/>
    <property type="match status" value="1"/>
</dbReference>
<dbReference type="PANTHER" id="PTHR45348:SF2">
    <property type="entry name" value="ZINC-TYPE ALCOHOL DEHYDROGENASE-LIKE PROTEIN C2E1P3.01"/>
    <property type="match status" value="1"/>
</dbReference>
<evidence type="ECO:0000256" key="1">
    <source>
        <dbReference type="ARBA" id="ARBA00008072"/>
    </source>
</evidence>
<organism evidence="4 5">
    <name type="scientific">Fonsecaea multimorphosa CBS 102226</name>
    <dbReference type="NCBI Taxonomy" id="1442371"/>
    <lineage>
        <taxon>Eukaryota</taxon>
        <taxon>Fungi</taxon>
        <taxon>Dikarya</taxon>
        <taxon>Ascomycota</taxon>
        <taxon>Pezizomycotina</taxon>
        <taxon>Eurotiomycetes</taxon>
        <taxon>Chaetothyriomycetidae</taxon>
        <taxon>Chaetothyriales</taxon>
        <taxon>Herpotrichiellaceae</taxon>
        <taxon>Fonsecaea</taxon>
    </lineage>
</organism>
<dbReference type="Gene3D" id="3.40.50.720">
    <property type="entry name" value="NAD(P)-binding Rossmann-like Domain"/>
    <property type="match status" value="1"/>
</dbReference>
<accession>A0A0D2KH77</accession>
<dbReference type="AlphaFoldDB" id="A0A0D2KH77"/>
<dbReference type="InterPro" id="IPR013154">
    <property type="entry name" value="ADH-like_N"/>
</dbReference>
<gene>
    <name evidence="4" type="ORF">Z520_08258</name>
</gene>
<evidence type="ECO:0000256" key="2">
    <source>
        <dbReference type="ARBA" id="ARBA00023002"/>
    </source>
</evidence>
<dbReference type="OrthoDB" id="48317at2759"/>
<keyword evidence="5" id="KW-1185">Reference proteome</keyword>
<keyword evidence="2" id="KW-0560">Oxidoreductase</keyword>
<dbReference type="Gene3D" id="3.90.180.10">
    <property type="entry name" value="Medium-chain alcohol dehydrogenases, catalytic domain"/>
    <property type="match status" value="1"/>
</dbReference>
<evidence type="ECO:0000259" key="3">
    <source>
        <dbReference type="SMART" id="SM00829"/>
    </source>
</evidence>
<dbReference type="Proteomes" id="UP000053411">
    <property type="component" value="Unassembled WGS sequence"/>
</dbReference>
<dbReference type="SUPFAM" id="SSF50129">
    <property type="entry name" value="GroES-like"/>
    <property type="match status" value="1"/>
</dbReference>
<dbReference type="InterPro" id="IPR011032">
    <property type="entry name" value="GroES-like_sf"/>
</dbReference>
<dbReference type="SMART" id="SM00829">
    <property type="entry name" value="PKS_ER"/>
    <property type="match status" value="1"/>
</dbReference>
<name>A0A0D2KH77_9EURO</name>
<dbReference type="RefSeq" id="XP_016630126.1">
    <property type="nucleotide sequence ID" value="XM_016778755.1"/>
</dbReference>
<dbReference type="InterPro" id="IPR047122">
    <property type="entry name" value="Trans-enoyl_RdTase-like"/>
</dbReference>
<dbReference type="InterPro" id="IPR020843">
    <property type="entry name" value="ER"/>
</dbReference>
<reference evidence="4 5" key="1">
    <citation type="submission" date="2015-01" db="EMBL/GenBank/DDBJ databases">
        <title>The Genome Sequence of Fonsecaea multimorphosa CBS 102226.</title>
        <authorList>
            <consortium name="The Broad Institute Genomics Platform"/>
            <person name="Cuomo C."/>
            <person name="de Hoog S."/>
            <person name="Gorbushina A."/>
            <person name="Stielow B."/>
            <person name="Teixiera M."/>
            <person name="Abouelleil A."/>
            <person name="Chapman S.B."/>
            <person name="Priest M."/>
            <person name="Young S.K."/>
            <person name="Wortman J."/>
            <person name="Nusbaum C."/>
            <person name="Birren B."/>
        </authorList>
    </citation>
    <scope>NUCLEOTIDE SEQUENCE [LARGE SCALE GENOMIC DNA]</scope>
    <source>
        <strain evidence="4 5">CBS 102226</strain>
    </source>
</reference>
<dbReference type="InterPro" id="IPR036291">
    <property type="entry name" value="NAD(P)-bd_dom_sf"/>
</dbReference>
<dbReference type="PANTHER" id="PTHR45348">
    <property type="entry name" value="HYPOTHETICAL OXIDOREDUCTASE (EUROFUNG)"/>
    <property type="match status" value="1"/>
</dbReference>
<dbReference type="InterPro" id="IPR013149">
    <property type="entry name" value="ADH-like_C"/>
</dbReference>
<dbReference type="Pfam" id="PF08240">
    <property type="entry name" value="ADH_N"/>
    <property type="match status" value="1"/>
</dbReference>
<dbReference type="GeneID" id="27714004"/>
<dbReference type="GO" id="GO:0016651">
    <property type="term" value="F:oxidoreductase activity, acting on NAD(P)H"/>
    <property type="evidence" value="ECO:0007669"/>
    <property type="project" value="InterPro"/>
</dbReference>
<evidence type="ECO:0000313" key="4">
    <source>
        <dbReference type="EMBL" id="KIX96003.1"/>
    </source>
</evidence>
<proteinExistence type="inferred from homology"/>